<evidence type="ECO:0008006" key="6">
    <source>
        <dbReference type="Google" id="ProtNLM"/>
    </source>
</evidence>
<protein>
    <recommendedName>
        <fullName evidence="6">Heat shock protein 70</fullName>
    </recommendedName>
</protein>
<dbReference type="Gene3D" id="3.30.420.40">
    <property type="match status" value="2"/>
</dbReference>
<keyword evidence="1 3" id="KW-0547">Nucleotide-binding</keyword>
<dbReference type="GO" id="GO:0140662">
    <property type="term" value="F:ATP-dependent protein folding chaperone"/>
    <property type="evidence" value="ECO:0007669"/>
    <property type="project" value="InterPro"/>
</dbReference>
<dbReference type="Pfam" id="PF00012">
    <property type="entry name" value="HSP70"/>
    <property type="match status" value="1"/>
</dbReference>
<evidence type="ECO:0000313" key="5">
    <source>
        <dbReference type="EMBL" id="CAD8891037.1"/>
    </source>
</evidence>
<feature type="region of interest" description="Disordered" evidence="4">
    <location>
        <begin position="1"/>
        <end position="68"/>
    </location>
</feature>
<gene>
    <name evidence="5" type="ORF">CHYS00102_LOCUS18243</name>
</gene>
<evidence type="ECO:0000256" key="2">
    <source>
        <dbReference type="ARBA" id="ARBA00022840"/>
    </source>
</evidence>
<evidence type="ECO:0000256" key="4">
    <source>
        <dbReference type="SAM" id="MobiDB-lite"/>
    </source>
</evidence>
<name>A0A7S1FVK4_9STRA</name>
<dbReference type="GO" id="GO:0005524">
    <property type="term" value="F:ATP binding"/>
    <property type="evidence" value="ECO:0007669"/>
    <property type="project" value="UniProtKB-KW"/>
</dbReference>
<keyword evidence="2 3" id="KW-0067">ATP-binding</keyword>
<proteinExistence type="inferred from homology"/>
<dbReference type="AlphaFoldDB" id="A0A7S1FVK4"/>
<evidence type="ECO:0000256" key="1">
    <source>
        <dbReference type="ARBA" id="ARBA00022741"/>
    </source>
</evidence>
<dbReference type="SUPFAM" id="SSF53067">
    <property type="entry name" value="Actin-like ATPase domain"/>
    <property type="match status" value="1"/>
</dbReference>
<feature type="compositionally biased region" description="Polar residues" evidence="4">
    <location>
        <begin position="31"/>
        <end position="48"/>
    </location>
</feature>
<dbReference type="EMBL" id="HBFR01025427">
    <property type="protein sequence ID" value="CAD8891037.1"/>
    <property type="molecule type" value="Transcribed_RNA"/>
</dbReference>
<feature type="compositionally biased region" description="Basic and acidic residues" evidence="4">
    <location>
        <begin position="50"/>
        <end position="68"/>
    </location>
</feature>
<comment type="similarity">
    <text evidence="3">Belongs to the heat shock protein 70 family.</text>
</comment>
<dbReference type="PANTHER" id="PTHR19375">
    <property type="entry name" value="HEAT SHOCK PROTEIN 70KDA"/>
    <property type="match status" value="1"/>
</dbReference>
<dbReference type="InterPro" id="IPR013126">
    <property type="entry name" value="Hsp_70_fam"/>
</dbReference>
<organism evidence="5">
    <name type="scientific">Corethron hystrix</name>
    <dbReference type="NCBI Taxonomy" id="216773"/>
    <lineage>
        <taxon>Eukaryota</taxon>
        <taxon>Sar</taxon>
        <taxon>Stramenopiles</taxon>
        <taxon>Ochrophyta</taxon>
        <taxon>Bacillariophyta</taxon>
        <taxon>Coscinodiscophyceae</taxon>
        <taxon>Corethrophycidae</taxon>
        <taxon>Corethrales</taxon>
        <taxon>Corethraceae</taxon>
        <taxon>Corethron</taxon>
    </lineage>
</organism>
<dbReference type="Gene3D" id="3.90.640.10">
    <property type="entry name" value="Actin, Chain A, domain 4"/>
    <property type="match status" value="1"/>
</dbReference>
<accession>A0A7S1FVK4</accession>
<feature type="compositionally biased region" description="Basic residues" evidence="4">
    <location>
        <begin position="1"/>
        <end position="10"/>
    </location>
</feature>
<dbReference type="InterPro" id="IPR043129">
    <property type="entry name" value="ATPase_NBD"/>
</dbReference>
<reference evidence="5" key="1">
    <citation type="submission" date="2021-01" db="EMBL/GenBank/DDBJ databases">
        <authorList>
            <person name="Corre E."/>
            <person name="Pelletier E."/>
            <person name="Niang G."/>
            <person name="Scheremetjew M."/>
            <person name="Finn R."/>
            <person name="Kale V."/>
            <person name="Holt S."/>
            <person name="Cochrane G."/>
            <person name="Meng A."/>
            <person name="Brown T."/>
            <person name="Cohen L."/>
        </authorList>
    </citation>
    <scope>NUCLEOTIDE SEQUENCE</scope>
    <source>
        <strain evidence="5">308</strain>
    </source>
</reference>
<sequence>MGKKQKKKGNKQQSSAPSSTPNRSDEKKKTMQPSPSTSSLTNGTSSPQKPADKNTLKNKTKKGEKETLHPLGIDLGTLYARIALGPSTVAAAVVPSTDASSIRILSNPDGARQTLSLLLDDEDATNGDNGSKSKRHYLMGESARKAFLRKFPRKAADGLIYETIFGKSELDPSKLQTFLEEIRGYAADGAGVTESSGGSGGTGGQGRLGVVLALPTSLTDKGASRAVAKKVFGKYILGYLRPSAAVAVAHGLADDGREWKHAAVIDWGASGLTATHFHHVGKGMFSIVSAHNSSEHTPNLLTKALLNHCAAQFKRRNGGLDINESARSYAKLWQACEYACKVLAVGSGSATVEVDGLMEGIDLSVLVSRPRFEMLIGRTLSSATDFLKSSILSNNNEITFDVLLLSGGLCKIPCISSSFSKLFTHEHLYKGRPDVSPEEAVAIGCAVHATAVTTVHAGATTNARDVLQHLGTEEEEVVVSPVSIGIVVILGEGAHEKSAVLQEQVKTVIGAGTPLPAISGCDVDYCNTDKNDTQYILVVQVLEGGEVVILGRARVSVSNDTEKKAKKAAVIMELTCEGQLSISLDGGPCLTI</sequence>
<evidence type="ECO:0000256" key="3">
    <source>
        <dbReference type="RuleBase" id="RU003322"/>
    </source>
</evidence>